<feature type="compositionally biased region" description="Pro residues" evidence="2">
    <location>
        <begin position="12"/>
        <end position="22"/>
    </location>
</feature>
<dbReference type="Gene3D" id="3.30.9.10">
    <property type="entry name" value="D-Amino Acid Oxidase, subunit A, domain 2"/>
    <property type="match status" value="1"/>
</dbReference>
<keyword evidence="1" id="KW-0560">Oxidoreductase</keyword>
<evidence type="ECO:0000256" key="2">
    <source>
        <dbReference type="SAM" id="MobiDB-lite"/>
    </source>
</evidence>
<dbReference type="PANTHER" id="PTHR13847:SF287">
    <property type="entry name" value="FAD-DEPENDENT OXIDOREDUCTASE DOMAIN-CONTAINING PROTEIN 1"/>
    <property type="match status" value="1"/>
</dbReference>
<proteinExistence type="predicted"/>
<dbReference type="GO" id="GO:0016491">
    <property type="term" value="F:oxidoreductase activity"/>
    <property type="evidence" value="ECO:0007669"/>
    <property type="project" value="UniProtKB-KW"/>
</dbReference>
<dbReference type="InterPro" id="IPR006076">
    <property type="entry name" value="FAD-dep_OxRdtase"/>
</dbReference>
<accession>A0A6J4SC74</accession>
<evidence type="ECO:0000259" key="3">
    <source>
        <dbReference type="Pfam" id="PF01266"/>
    </source>
</evidence>
<evidence type="ECO:0000256" key="1">
    <source>
        <dbReference type="ARBA" id="ARBA00023002"/>
    </source>
</evidence>
<reference evidence="4" key="1">
    <citation type="submission" date="2020-02" db="EMBL/GenBank/DDBJ databases">
        <authorList>
            <person name="Meier V. D."/>
        </authorList>
    </citation>
    <scope>NUCLEOTIDE SEQUENCE</scope>
    <source>
        <strain evidence="4">AVDCRST_MAG13</strain>
    </source>
</reference>
<sequence length="390" mass="40840">MDANADTTGFPRRPPQPGPTAAPPGAVRCDVAVVGGGLVGAAIARGLAGRGLSAVILDEGDVAHRASRGNFALVWVQSKGLGMARYGAWTRLSSDAWADFAEELRAETGTDVAHQRPGGFTLALSEEELEKRQSALVRMHNQPGWIPYDFEVLDRAAVAREFPGVGPEVAGAVYCPLDGHVNSLRLFRALHEGFRARGGRYLPGRPVTGIARDGGGFRIETGQGPVLAGRVVLAAGIANARLAPMVGLSAPVRPQRGQVLVTERCAPFLSHPMVTLRQTDEGSVMIGDSAEEAGLDERIGLGVLGAMAERAVRMFPAVGRLNVVRSWAALRVMTRDGFPVYDQSEAAPGAFLATCHSGVTLAAAHSGPLAAMVAGGALAADMAPFSARRF</sequence>
<dbReference type="Pfam" id="PF01266">
    <property type="entry name" value="DAO"/>
    <property type="match status" value="1"/>
</dbReference>
<dbReference type="SUPFAM" id="SSF51905">
    <property type="entry name" value="FAD/NAD(P)-binding domain"/>
    <property type="match status" value="1"/>
</dbReference>
<dbReference type="SUPFAM" id="SSF54373">
    <property type="entry name" value="FAD-linked reductases, C-terminal domain"/>
    <property type="match status" value="1"/>
</dbReference>
<dbReference type="GO" id="GO:0005737">
    <property type="term" value="C:cytoplasm"/>
    <property type="evidence" value="ECO:0007669"/>
    <property type="project" value="TreeGrafter"/>
</dbReference>
<name>A0A6J4SC74_9ACTN</name>
<dbReference type="AlphaFoldDB" id="A0A6J4SC74"/>
<feature type="region of interest" description="Disordered" evidence="2">
    <location>
        <begin position="1"/>
        <end position="24"/>
    </location>
</feature>
<feature type="domain" description="FAD dependent oxidoreductase" evidence="3">
    <location>
        <begin position="30"/>
        <end position="365"/>
    </location>
</feature>
<feature type="non-terminal residue" evidence="4">
    <location>
        <position position="390"/>
    </location>
</feature>
<dbReference type="Gene3D" id="3.50.50.60">
    <property type="entry name" value="FAD/NAD(P)-binding domain"/>
    <property type="match status" value="1"/>
</dbReference>
<dbReference type="EMBL" id="CADCVO010000306">
    <property type="protein sequence ID" value="CAA9495081.1"/>
    <property type="molecule type" value="Genomic_DNA"/>
</dbReference>
<gene>
    <name evidence="4" type="ORF">AVDCRST_MAG13-1940</name>
</gene>
<organism evidence="4">
    <name type="scientific">uncultured Solirubrobacteraceae bacterium</name>
    <dbReference type="NCBI Taxonomy" id="1162706"/>
    <lineage>
        <taxon>Bacteria</taxon>
        <taxon>Bacillati</taxon>
        <taxon>Actinomycetota</taxon>
        <taxon>Thermoleophilia</taxon>
        <taxon>Solirubrobacterales</taxon>
        <taxon>Solirubrobacteraceae</taxon>
        <taxon>environmental samples</taxon>
    </lineage>
</organism>
<dbReference type="InterPro" id="IPR036188">
    <property type="entry name" value="FAD/NAD-bd_sf"/>
</dbReference>
<protein>
    <submittedName>
        <fullName evidence="4">Opine oxidase subunit B2</fullName>
    </submittedName>
</protein>
<dbReference type="PANTHER" id="PTHR13847">
    <property type="entry name" value="SARCOSINE DEHYDROGENASE-RELATED"/>
    <property type="match status" value="1"/>
</dbReference>
<evidence type="ECO:0000313" key="4">
    <source>
        <dbReference type="EMBL" id="CAA9495081.1"/>
    </source>
</evidence>